<evidence type="ECO:0000256" key="8">
    <source>
        <dbReference type="SAM" id="SignalP"/>
    </source>
</evidence>
<organism evidence="9 10">
    <name type="scientific">Pistricoccus aurantiacus</name>
    <dbReference type="NCBI Taxonomy" id="1883414"/>
    <lineage>
        <taxon>Bacteria</taxon>
        <taxon>Pseudomonadati</taxon>
        <taxon>Pseudomonadota</taxon>
        <taxon>Gammaproteobacteria</taxon>
        <taxon>Oceanospirillales</taxon>
        <taxon>Halomonadaceae</taxon>
        <taxon>Pistricoccus</taxon>
    </lineage>
</organism>
<dbReference type="SUPFAM" id="SSF47175">
    <property type="entry name" value="Cytochromes"/>
    <property type="match status" value="1"/>
</dbReference>
<dbReference type="InterPro" id="IPR012127">
    <property type="entry name" value="Cyt_c_prime"/>
</dbReference>
<dbReference type="GO" id="GO:0020037">
    <property type="term" value="F:heme binding"/>
    <property type="evidence" value="ECO:0007669"/>
    <property type="project" value="InterPro"/>
</dbReference>
<keyword evidence="8" id="KW-0732">Signal</keyword>
<dbReference type="KEGG" id="paur:FGL86_13525"/>
<name>A0A5B8SWQ9_9GAMM</name>
<proteinExistence type="predicted"/>
<dbReference type="PIRSF" id="PIRSF000027">
    <property type="entry name" value="Cytc_c_prime"/>
    <property type="match status" value="1"/>
</dbReference>
<dbReference type="GO" id="GO:0042597">
    <property type="term" value="C:periplasmic space"/>
    <property type="evidence" value="ECO:0007669"/>
    <property type="project" value="InterPro"/>
</dbReference>
<evidence type="ECO:0000313" key="10">
    <source>
        <dbReference type="Proteomes" id="UP000321272"/>
    </source>
</evidence>
<evidence type="ECO:0000256" key="2">
    <source>
        <dbReference type="ARBA" id="ARBA00022617"/>
    </source>
</evidence>
<sequence length="157" mass="17215">MKTMISLAVASTLLMSGAALAQDGTKVEDAIKYRQSALTTLAWNFGPLGAMAKGDMDYDAEEAAMRAKRVQELAVMPWEGFIEGSLRNDGHGIETAALAKTGDNWDDFEKKQQDFEEEATKLAEVVSNDDDFAALRKQVAATSKTCKNCHDEYRAEN</sequence>
<dbReference type="EMBL" id="CP042382">
    <property type="protein sequence ID" value="QEA39995.1"/>
    <property type="molecule type" value="Genomic_DNA"/>
</dbReference>
<reference evidence="9 10" key="1">
    <citation type="submission" date="2019-06" db="EMBL/GenBank/DDBJ databases">
        <title>Genome analyses of bacteria isolated from kimchi.</title>
        <authorList>
            <person name="Lee S."/>
            <person name="Ahn S."/>
            <person name="Roh S."/>
        </authorList>
    </citation>
    <scope>NUCLEOTIDE SEQUENCE [LARGE SCALE GENOMIC DNA]</scope>
    <source>
        <strain evidence="9 10">CBA4606</strain>
    </source>
</reference>
<evidence type="ECO:0000313" key="9">
    <source>
        <dbReference type="EMBL" id="QEA39995.1"/>
    </source>
</evidence>
<feature type="binding site" description="covalent" evidence="7">
    <location>
        <position position="149"/>
    </location>
    <ligand>
        <name>heme c</name>
        <dbReference type="ChEBI" id="CHEBI:61717"/>
    </ligand>
</feature>
<dbReference type="Pfam" id="PF01322">
    <property type="entry name" value="Cytochrom_C_2"/>
    <property type="match status" value="1"/>
</dbReference>
<evidence type="ECO:0000256" key="5">
    <source>
        <dbReference type="ARBA" id="ARBA00023004"/>
    </source>
</evidence>
<keyword evidence="1" id="KW-0813">Transport</keyword>
<comment type="PTM">
    <text evidence="7">Binds 1 heme group per subunit.</text>
</comment>
<keyword evidence="3 6" id="KW-0479">Metal-binding</keyword>
<feature type="chain" id="PRO_5022831138" evidence="8">
    <location>
        <begin position="22"/>
        <end position="157"/>
    </location>
</feature>
<dbReference type="Gene3D" id="1.20.120.10">
    <property type="entry name" value="Cytochrome c/b562"/>
    <property type="match status" value="1"/>
</dbReference>
<dbReference type="InterPro" id="IPR002321">
    <property type="entry name" value="Cyt_c_II"/>
</dbReference>
<keyword evidence="2 7" id="KW-0349">Heme</keyword>
<evidence type="ECO:0000256" key="4">
    <source>
        <dbReference type="ARBA" id="ARBA00022982"/>
    </source>
</evidence>
<gene>
    <name evidence="9" type="ORF">FGL86_13525</name>
</gene>
<dbReference type="GO" id="GO:0005506">
    <property type="term" value="F:iron ion binding"/>
    <property type="evidence" value="ECO:0007669"/>
    <property type="project" value="InterPro"/>
</dbReference>
<protein>
    <submittedName>
        <fullName evidence="9">Cytochrome c</fullName>
    </submittedName>
</protein>
<keyword evidence="5 6" id="KW-0408">Iron</keyword>
<dbReference type="RefSeq" id="WP_147185052.1">
    <property type="nucleotide sequence ID" value="NZ_CP042382.1"/>
</dbReference>
<keyword evidence="4" id="KW-0249">Electron transport</keyword>
<evidence type="ECO:0000256" key="7">
    <source>
        <dbReference type="PIRSR" id="PIRSR000027-2"/>
    </source>
</evidence>
<feature type="binding site" description="axial binding residue" evidence="6">
    <location>
        <position position="150"/>
    </location>
    <ligand>
        <name>heme c</name>
        <dbReference type="ChEBI" id="CHEBI:61717"/>
    </ligand>
    <ligandPart>
        <name>Fe</name>
        <dbReference type="ChEBI" id="CHEBI:18248"/>
    </ligandPart>
</feature>
<keyword evidence="10" id="KW-1185">Reference proteome</keyword>
<dbReference type="PROSITE" id="PS51009">
    <property type="entry name" value="CYTCII"/>
    <property type="match status" value="1"/>
</dbReference>
<dbReference type="GO" id="GO:0009055">
    <property type="term" value="F:electron transfer activity"/>
    <property type="evidence" value="ECO:0007669"/>
    <property type="project" value="InterPro"/>
</dbReference>
<dbReference type="Proteomes" id="UP000321272">
    <property type="component" value="Chromosome"/>
</dbReference>
<feature type="signal peptide" evidence="8">
    <location>
        <begin position="1"/>
        <end position="21"/>
    </location>
</feature>
<dbReference type="AlphaFoldDB" id="A0A5B8SWQ9"/>
<evidence type="ECO:0000256" key="1">
    <source>
        <dbReference type="ARBA" id="ARBA00022448"/>
    </source>
</evidence>
<dbReference type="GO" id="GO:0022900">
    <property type="term" value="P:electron transport chain"/>
    <property type="evidence" value="ECO:0007669"/>
    <property type="project" value="InterPro"/>
</dbReference>
<evidence type="ECO:0000256" key="3">
    <source>
        <dbReference type="ARBA" id="ARBA00022723"/>
    </source>
</evidence>
<accession>A0A5B8SWQ9</accession>
<evidence type="ECO:0000256" key="6">
    <source>
        <dbReference type="PIRSR" id="PIRSR000027-1"/>
    </source>
</evidence>
<dbReference type="OrthoDB" id="5520910at2"/>
<feature type="binding site" description="covalent" evidence="7">
    <location>
        <position position="146"/>
    </location>
    <ligand>
        <name>heme c</name>
        <dbReference type="ChEBI" id="CHEBI:61717"/>
    </ligand>
</feature>
<dbReference type="InterPro" id="IPR010980">
    <property type="entry name" value="Cyt_c/b562"/>
</dbReference>